<protein>
    <submittedName>
        <fullName evidence="1">ATP-dependent Lon protease</fullName>
    </submittedName>
</protein>
<dbReference type="Proteomes" id="UP000324507">
    <property type="component" value="Plasmid unnamed3"/>
</dbReference>
<gene>
    <name evidence="1" type="ORF">FOB51_02630</name>
</gene>
<proteinExistence type="predicted"/>
<keyword evidence="1" id="KW-0378">Hydrolase</keyword>
<sequence>MKLSPSDRAWFDKVLRAIAAAEAGPSEADLAQAPVLSNWKAAISPDRHTMLWGEVTDHPLLGNASIHTSQLIAIDPEAGWARTASRWYRLGRSIDALAAELAESLNGKKAEAAAIRFTLPGFTNNDDPELLQKLLTEYITWVREIDAADRTASGREG</sequence>
<keyword evidence="1" id="KW-0614">Plasmid</keyword>
<geneLocation type="plasmid" evidence="1">
    <name>unnamed3</name>
</geneLocation>
<keyword evidence="1" id="KW-0645">Protease</keyword>
<reference evidence="1 2" key="1">
    <citation type="submission" date="2019-09" db="EMBL/GenBank/DDBJ databases">
        <title>FDA dAtabase for Regulatory Grade micrObial Sequences (FDA-ARGOS): Supporting development and validation of Infectious Disease Dx tests.</title>
        <authorList>
            <person name="Sciortino C."/>
            <person name="Tallon L."/>
            <person name="Sadzewicz L."/>
            <person name="Vavikolanu K."/>
            <person name="Mehta A."/>
            <person name="Aluvathingal J."/>
            <person name="Nadendla S."/>
            <person name="Nandy P."/>
            <person name="Geyer C."/>
            <person name="Yan Y."/>
            <person name="Sichtig H."/>
        </authorList>
    </citation>
    <scope>NUCLEOTIDE SEQUENCE [LARGE SCALE GENOMIC DNA]</scope>
    <source>
        <strain evidence="1 2">FDAARGOS_643</strain>
        <plasmid evidence="1 2">unnamed3</plasmid>
    </source>
</reference>
<dbReference type="RefSeq" id="WP_150349533.1">
    <property type="nucleotide sequence ID" value="NZ_CP038092.1"/>
</dbReference>
<dbReference type="AlphaFoldDB" id="A0A5P2QMP6"/>
<name>A0A5P2QMP6_9RHOB</name>
<dbReference type="Pfam" id="PF20339">
    <property type="entry name" value="DUF6634"/>
    <property type="match status" value="1"/>
</dbReference>
<dbReference type="GO" id="GO:0006508">
    <property type="term" value="P:proteolysis"/>
    <property type="evidence" value="ECO:0007669"/>
    <property type="project" value="UniProtKB-KW"/>
</dbReference>
<dbReference type="GO" id="GO:0008233">
    <property type="term" value="F:peptidase activity"/>
    <property type="evidence" value="ECO:0007669"/>
    <property type="project" value="UniProtKB-KW"/>
</dbReference>
<dbReference type="InterPro" id="IPR046574">
    <property type="entry name" value="DUF6634"/>
</dbReference>
<organism evidence="1 2">
    <name type="scientific">Paracoccus yeei</name>
    <dbReference type="NCBI Taxonomy" id="147645"/>
    <lineage>
        <taxon>Bacteria</taxon>
        <taxon>Pseudomonadati</taxon>
        <taxon>Pseudomonadota</taxon>
        <taxon>Alphaproteobacteria</taxon>
        <taxon>Rhodobacterales</taxon>
        <taxon>Paracoccaceae</taxon>
        <taxon>Paracoccus</taxon>
    </lineage>
</organism>
<evidence type="ECO:0000313" key="2">
    <source>
        <dbReference type="Proteomes" id="UP000324507"/>
    </source>
</evidence>
<dbReference type="EMBL" id="CP044080">
    <property type="protein sequence ID" value="QEU06990.1"/>
    <property type="molecule type" value="Genomic_DNA"/>
</dbReference>
<evidence type="ECO:0000313" key="1">
    <source>
        <dbReference type="EMBL" id="QEU06990.1"/>
    </source>
</evidence>
<accession>A0A5P2QMP6</accession>